<gene>
    <name evidence="2" type="ORF">ECRASSUSDP1_LOCUS1986</name>
</gene>
<evidence type="ECO:0000313" key="3">
    <source>
        <dbReference type="Proteomes" id="UP001295684"/>
    </source>
</evidence>
<name>A0AAD1U548_EUPCR</name>
<feature type="region of interest" description="Disordered" evidence="1">
    <location>
        <begin position="557"/>
        <end position="608"/>
    </location>
</feature>
<feature type="region of interest" description="Disordered" evidence="1">
    <location>
        <begin position="217"/>
        <end position="262"/>
    </location>
</feature>
<feature type="region of interest" description="Disordered" evidence="1">
    <location>
        <begin position="145"/>
        <end position="199"/>
    </location>
</feature>
<feature type="region of interest" description="Disordered" evidence="1">
    <location>
        <begin position="300"/>
        <end position="337"/>
    </location>
</feature>
<evidence type="ECO:0000256" key="1">
    <source>
        <dbReference type="SAM" id="MobiDB-lite"/>
    </source>
</evidence>
<dbReference type="EMBL" id="CAMPGE010001878">
    <property type="protein sequence ID" value="CAI2360682.1"/>
    <property type="molecule type" value="Genomic_DNA"/>
</dbReference>
<protein>
    <submittedName>
        <fullName evidence="2">Uncharacterized protein</fullName>
    </submittedName>
</protein>
<feature type="compositionally biased region" description="Polar residues" evidence="1">
    <location>
        <begin position="188"/>
        <end position="198"/>
    </location>
</feature>
<sequence length="640" mass="75555">MYQDYHYKENPRTGFLQSNGSYAAKKQFQERNQFYTSSASIFPTDLDNQKRFNSEYRKRFFEPQPGAQEHRPDLTNKDGNIANPYLQKRRMGKKIIKNNPVYQKDTGGNDHTTHKPMKPLEQDFKKSVTEKFSQELQAQGYMKHSNKIPSLTPKYSPGRYDTSDVPPPVDQEQKPYRREAGRSLVKDSYQSNQNTSMEARNINRRIVENNIVRNNSVEVPRPSETTLREDRLEASNRYQNPDENRGDHRFEDFYQNPPQKPTFIEKTENYQNTDRFQQNNECEELDPTRQESKMNQFYPSQEQLQGHPTQRETEDVLPSQMYGNNPNSQVEQPQKNSSMEFIPKGNKIKYEAPKIQKSVNFNENQLKDYQEQVSETHSRVGNRSLQAYEDVDRENVEQERYYARLRKATMKQNQIFKQHLNRVYIPQKKVESVLNQREDSKIQTLKAQASQYEKNQKDNIKTIQGEYSEFLSNQMKEKEYTQNMYDQEKRSLYENMRIKHQIQEQKDKMQKRERMESQLAYRNALHDQQRYRNEHPESALKVTETMKRPNVAPLLGEQRHMSNPEADHYPKSTKGSSHGYLNDDPRSVNQDPRANYKGPDPILAPISDPLYNPYVRKEMTDSGNAAKKRNIYIPPDSIAF</sequence>
<dbReference type="AlphaFoldDB" id="A0AAD1U548"/>
<comment type="caution">
    <text evidence="2">The sequence shown here is derived from an EMBL/GenBank/DDBJ whole genome shotgun (WGS) entry which is preliminary data.</text>
</comment>
<accession>A0AAD1U548</accession>
<feature type="compositionally biased region" description="Basic and acidic residues" evidence="1">
    <location>
        <begin position="171"/>
        <end position="185"/>
    </location>
</feature>
<feature type="compositionally biased region" description="Basic and acidic residues" evidence="1">
    <location>
        <begin position="557"/>
        <end position="570"/>
    </location>
</feature>
<reference evidence="2" key="1">
    <citation type="submission" date="2023-07" db="EMBL/GenBank/DDBJ databases">
        <authorList>
            <consortium name="AG Swart"/>
            <person name="Singh M."/>
            <person name="Singh A."/>
            <person name="Seah K."/>
            <person name="Emmerich C."/>
        </authorList>
    </citation>
    <scope>NUCLEOTIDE SEQUENCE</scope>
    <source>
        <strain evidence="2">DP1</strain>
    </source>
</reference>
<evidence type="ECO:0000313" key="2">
    <source>
        <dbReference type="EMBL" id="CAI2360682.1"/>
    </source>
</evidence>
<proteinExistence type="predicted"/>
<feature type="region of interest" description="Disordered" evidence="1">
    <location>
        <begin position="61"/>
        <end position="81"/>
    </location>
</feature>
<feature type="compositionally biased region" description="Polar residues" evidence="1">
    <location>
        <begin position="321"/>
        <end position="337"/>
    </location>
</feature>
<dbReference type="Proteomes" id="UP001295684">
    <property type="component" value="Unassembled WGS sequence"/>
</dbReference>
<feature type="compositionally biased region" description="Basic and acidic residues" evidence="1">
    <location>
        <begin position="226"/>
        <end position="252"/>
    </location>
</feature>
<keyword evidence="3" id="KW-1185">Reference proteome</keyword>
<organism evidence="2 3">
    <name type="scientific">Euplotes crassus</name>
    <dbReference type="NCBI Taxonomy" id="5936"/>
    <lineage>
        <taxon>Eukaryota</taxon>
        <taxon>Sar</taxon>
        <taxon>Alveolata</taxon>
        <taxon>Ciliophora</taxon>
        <taxon>Intramacronucleata</taxon>
        <taxon>Spirotrichea</taxon>
        <taxon>Hypotrichia</taxon>
        <taxon>Euplotida</taxon>
        <taxon>Euplotidae</taxon>
        <taxon>Moneuplotes</taxon>
    </lineage>
</organism>